<protein>
    <recommendedName>
        <fullName evidence="2">Bifunctional inhibitor/plant lipid transfer protein/seed storage helical domain-containing protein</fullName>
    </recommendedName>
</protein>
<dbReference type="PANTHER" id="PTHR33122">
    <property type="entry name" value="LIPID BINDING PROTEIN-RELATED"/>
    <property type="match status" value="1"/>
</dbReference>
<dbReference type="GO" id="GO:0009627">
    <property type="term" value="P:systemic acquired resistance"/>
    <property type="evidence" value="ECO:0007669"/>
    <property type="project" value="InterPro"/>
</dbReference>
<feature type="domain" description="Bifunctional inhibitor/plant lipid transfer protein/seed storage helical" evidence="2">
    <location>
        <begin position="37"/>
        <end position="109"/>
    </location>
</feature>
<keyword evidence="4" id="KW-1185">Reference proteome</keyword>
<name>A0AA41SD98_PAPNU</name>
<dbReference type="GO" id="GO:0005504">
    <property type="term" value="F:fatty acid binding"/>
    <property type="evidence" value="ECO:0007669"/>
    <property type="project" value="InterPro"/>
</dbReference>
<dbReference type="SUPFAM" id="SSF47699">
    <property type="entry name" value="Bifunctional inhibitor/lipid-transfer protein/seed storage 2S albumin"/>
    <property type="match status" value="1"/>
</dbReference>
<dbReference type="InterPro" id="IPR039265">
    <property type="entry name" value="DIR1-like"/>
</dbReference>
<sequence length="115" mass="12128">MKYLYLVGFLLVAAGLTGIEKADGRGACGFSNPNMEALKLRPCASAAEREDAEVSESCCSAVEKLLRKPSCLCAAVQSSIARNSGVNPSIAITIPKRCAIADRPIGYKCGDYTLP</sequence>
<dbReference type="PANTHER" id="PTHR33122:SF4">
    <property type="entry name" value="OS04G0415800 PROTEIN"/>
    <property type="match status" value="1"/>
</dbReference>
<dbReference type="Gene3D" id="1.10.110.10">
    <property type="entry name" value="Plant lipid-transfer and hydrophobic proteins"/>
    <property type="match status" value="1"/>
</dbReference>
<dbReference type="Proteomes" id="UP001177140">
    <property type="component" value="Unassembled WGS sequence"/>
</dbReference>
<gene>
    <name evidence="3" type="ORF">MKW94_027564</name>
</gene>
<evidence type="ECO:0000259" key="2">
    <source>
        <dbReference type="Pfam" id="PF00234"/>
    </source>
</evidence>
<feature type="chain" id="PRO_5041237367" description="Bifunctional inhibitor/plant lipid transfer protein/seed storage helical domain-containing protein" evidence="1">
    <location>
        <begin position="25"/>
        <end position="115"/>
    </location>
</feature>
<dbReference type="InterPro" id="IPR016140">
    <property type="entry name" value="Bifunc_inhib/LTP/seed_store"/>
</dbReference>
<keyword evidence="1" id="KW-0732">Signal</keyword>
<organism evidence="3 4">
    <name type="scientific">Papaver nudicaule</name>
    <name type="common">Iceland poppy</name>
    <dbReference type="NCBI Taxonomy" id="74823"/>
    <lineage>
        <taxon>Eukaryota</taxon>
        <taxon>Viridiplantae</taxon>
        <taxon>Streptophyta</taxon>
        <taxon>Embryophyta</taxon>
        <taxon>Tracheophyta</taxon>
        <taxon>Spermatophyta</taxon>
        <taxon>Magnoliopsida</taxon>
        <taxon>Ranunculales</taxon>
        <taxon>Papaveraceae</taxon>
        <taxon>Papaveroideae</taxon>
        <taxon>Papaver</taxon>
    </lineage>
</organism>
<dbReference type="InterPro" id="IPR036312">
    <property type="entry name" value="Bifun_inhib/LTP/seed_sf"/>
</dbReference>
<dbReference type="Pfam" id="PF00234">
    <property type="entry name" value="Tryp_alpha_amyl"/>
    <property type="match status" value="1"/>
</dbReference>
<reference evidence="3" key="1">
    <citation type="submission" date="2022-03" db="EMBL/GenBank/DDBJ databases">
        <title>A functionally conserved STORR gene fusion in Papaver species that diverged 16.8 million years ago.</title>
        <authorList>
            <person name="Catania T."/>
        </authorList>
    </citation>
    <scope>NUCLEOTIDE SEQUENCE</scope>
    <source>
        <strain evidence="3">S-191538</strain>
    </source>
</reference>
<comment type="caution">
    <text evidence="3">The sequence shown here is derived from an EMBL/GenBank/DDBJ whole genome shotgun (WGS) entry which is preliminary data.</text>
</comment>
<accession>A0AA41SD98</accession>
<dbReference type="EMBL" id="JAJJMA010178054">
    <property type="protein sequence ID" value="MCL7037344.1"/>
    <property type="molecule type" value="Genomic_DNA"/>
</dbReference>
<dbReference type="AlphaFoldDB" id="A0AA41SD98"/>
<dbReference type="CDD" id="cd00010">
    <property type="entry name" value="AAI_LTSS"/>
    <property type="match status" value="1"/>
</dbReference>
<evidence type="ECO:0000313" key="4">
    <source>
        <dbReference type="Proteomes" id="UP001177140"/>
    </source>
</evidence>
<evidence type="ECO:0000256" key="1">
    <source>
        <dbReference type="SAM" id="SignalP"/>
    </source>
</evidence>
<feature type="signal peptide" evidence="1">
    <location>
        <begin position="1"/>
        <end position="24"/>
    </location>
</feature>
<evidence type="ECO:0000313" key="3">
    <source>
        <dbReference type="EMBL" id="MCL7037344.1"/>
    </source>
</evidence>
<proteinExistence type="predicted"/>